<proteinExistence type="predicted"/>
<reference evidence="3" key="1">
    <citation type="submission" date="2020-01" db="EMBL/GenBank/DDBJ databases">
        <authorList>
            <person name="Mishra B."/>
        </authorList>
    </citation>
    <scope>NUCLEOTIDE SEQUENCE [LARGE SCALE GENOMIC DNA]</scope>
</reference>
<dbReference type="Pfam" id="PF00646">
    <property type="entry name" value="F-box"/>
    <property type="match status" value="2"/>
</dbReference>
<protein>
    <recommendedName>
        <fullName evidence="2">F-box domain-containing protein</fullName>
    </recommendedName>
</protein>
<evidence type="ECO:0000256" key="1">
    <source>
        <dbReference type="SAM" id="MobiDB-lite"/>
    </source>
</evidence>
<dbReference type="AlphaFoldDB" id="A0A6D2K1I0"/>
<keyword evidence="4" id="KW-1185">Reference proteome</keyword>
<evidence type="ECO:0000259" key="2">
    <source>
        <dbReference type="PROSITE" id="PS50181"/>
    </source>
</evidence>
<accession>A0A6D2K1I0</accession>
<dbReference type="SMART" id="SM00256">
    <property type="entry name" value="FBOX"/>
    <property type="match status" value="2"/>
</dbReference>
<dbReference type="Proteomes" id="UP000467841">
    <property type="component" value="Unassembled WGS sequence"/>
</dbReference>
<dbReference type="InterPro" id="IPR001810">
    <property type="entry name" value="F-box_dom"/>
</dbReference>
<organism evidence="3 4">
    <name type="scientific">Microthlaspi erraticum</name>
    <dbReference type="NCBI Taxonomy" id="1685480"/>
    <lineage>
        <taxon>Eukaryota</taxon>
        <taxon>Viridiplantae</taxon>
        <taxon>Streptophyta</taxon>
        <taxon>Embryophyta</taxon>
        <taxon>Tracheophyta</taxon>
        <taxon>Spermatophyta</taxon>
        <taxon>Magnoliopsida</taxon>
        <taxon>eudicotyledons</taxon>
        <taxon>Gunneridae</taxon>
        <taxon>Pentapetalae</taxon>
        <taxon>rosids</taxon>
        <taxon>malvids</taxon>
        <taxon>Brassicales</taxon>
        <taxon>Brassicaceae</taxon>
        <taxon>Coluteocarpeae</taxon>
        <taxon>Microthlaspi</taxon>
    </lineage>
</organism>
<dbReference type="InterPro" id="IPR036047">
    <property type="entry name" value="F-box-like_dom_sf"/>
</dbReference>
<dbReference type="EMBL" id="CACVBM020001385">
    <property type="protein sequence ID" value="CAA7047993.1"/>
    <property type="molecule type" value="Genomic_DNA"/>
</dbReference>
<evidence type="ECO:0000313" key="4">
    <source>
        <dbReference type="Proteomes" id="UP000467841"/>
    </source>
</evidence>
<dbReference type="PROSITE" id="PS50181">
    <property type="entry name" value="FBOX"/>
    <property type="match status" value="1"/>
</dbReference>
<dbReference type="Gene3D" id="1.20.1280.50">
    <property type="match status" value="2"/>
</dbReference>
<sequence length="146" mass="16973">MNSDLIPYDLMIEIFSRLPSKSIARFHCVSKQWGSMFHHPDFTNLFLEFGSLAIMNSDFIPYDLMIDIFSRLPKKSIARFHCVSKQWGSMFHSQDFTKLFLARSSARPRLLFAVKGYNEWSFYSSPQRQNPYEKSSSSHEVVSNSG</sequence>
<feature type="region of interest" description="Disordered" evidence="1">
    <location>
        <begin position="126"/>
        <end position="146"/>
    </location>
</feature>
<dbReference type="CDD" id="cd22157">
    <property type="entry name" value="F-box_AtFBW1-like"/>
    <property type="match status" value="2"/>
</dbReference>
<feature type="domain" description="F-box" evidence="2">
    <location>
        <begin position="1"/>
        <end position="49"/>
    </location>
</feature>
<evidence type="ECO:0000313" key="3">
    <source>
        <dbReference type="EMBL" id="CAA7047993.1"/>
    </source>
</evidence>
<name>A0A6D2K1I0_9BRAS</name>
<gene>
    <name evidence="3" type="ORF">MERR_LOCUS35228</name>
</gene>
<dbReference type="OrthoDB" id="1750034at2759"/>
<dbReference type="SUPFAM" id="SSF81383">
    <property type="entry name" value="F-box domain"/>
    <property type="match status" value="2"/>
</dbReference>
<comment type="caution">
    <text evidence="3">The sequence shown here is derived from an EMBL/GenBank/DDBJ whole genome shotgun (WGS) entry which is preliminary data.</text>
</comment>
<dbReference type="PANTHER" id="PTHR31111:SF125">
    <property type="entry name" value="F-BOX PROTEIN CPR30-LIKE"/>
    <property type="match status" value="1"/>
</dbReference>
<dbReference type="PANTHER" id="PTHR31111">
    <property type="entry name" value="BNAA05G37150D PROTEIN-RELATED"/>
    <property type="match status" value="1"/>
</dbReference>